<accession>A0A7M2WUU7</accession>
<evidence type="ECO:0000259" key="4">
    <source>
        <dbReference type="Pfam" id="PF01103"/>
    </source>
</evidence>
<organism evidence="5 6">
    <name type="scientific">Humisphaera borealis</name>
    <dbReference type="NCBI Taxonomy" id="2807512"/>
    <lineage>
        <taxon>Bacteria</taxon>
        <taxon>Pseudomonadati</taxon>
        <taxon>Planctomycetota</taxon>
        <taxon>Phycisphaerae</taxon>
        <taxon>Tepidisphaerales</taxon>
        <taxon>Tepidisphaeraceae</taxon>
        <taxon>Humisphaera</taxon>
    </lineage>
</organism>
<dbReference type="KEGG" id="hbs:IPV69_24380"/>
<evidence type="ECO:0000256" key="2">
    <source>
        <dbReference type="ARBA" id="ARBA00023136"/>
    </source>
</evidence>
<evidence type="ECO:0000256" key="3">
    <source>
        <dbReference type="SAM" id="SignalP"/>
    </source>
</evidence>
<sequence length="420" mass="46208">MKRFIPLRVILSIAFVALTSARAGGQSVIRPGGDRTEPENRSLILPFAFYTSATDLAVGVGGAVSGIGQPQQFLGAAAFGSTNGSVGLYVLQRDLQLNPIDRLFLDSKLFFTRYSESEEYVDGNALFPGRAGDNDSAQDDYVIAETVSGQLEANFKYILPIGHGRGNPIATYTLERGQLKEGATGGTSWNPFESGRTIVELTPFSYWRRLSADNLPEDNFDSFGVKTGIKWENTDFPMNPTRGNTAKAYLARDFGIFSSRSAYTAMELGYAHYFDLGRNSTFRQVVLAVDGWSSTELSGDAPYYTGATLGGYERMRGYPFYRFNGRAAVYGGAELRMTLDWNPLRDIDIVDKVAEIDWIQFTVFGEVGRVADSFSGELFSDPKWDAGIGIRVLARQIVLRADLAVGEEGVNMWLMVGHSF</sequence>
<dbReference type="InterPro" id="IPR000184">
    <property type="entry name" value="Bac_surfAg_D15"/>
</dbReference>
<keyword evidence="2" id="KW-0472">Membrane</keyword>
<evidence type="ECO:0000313" key="6">
    <source>
        <dbReference type="Proteomes" id="UP000593765"/>
    </source>
</evidence>
<evidence type="ECO:0000256" key="1">
    <source>
        <dbReference type="ARBA" id="ARBA00004370"/>
    </source>
</evidence>
<dbReference type="AlphaFoldDB" id="A0A7M2WUU7"/>
<name>A0A7M2WUU7_9BACT</name>
<keyword evidence="6" id="KW-1185">Reference proteome</keyword>
<dbReference type="Proteomes" id="UP000593765">
    <property type="component" value="Chromosome"/>
</dbReference>
<protein>
    <submittedName>
        <fullName evidence="5">BamA/TamA family outer membrane protein</fullName>
    </submittedName>
</protein>
<evidence type="ECO:0000313" key="5">
    <source>
        <dbReference type="EMBL" id="QOV89307.1"/>
    </source>
</evidence>
<gene>
    <name evidence="5" type="ORF">IPV69_24380</name>
</gene>
<comment type="subcellular location">
    <subcellularLocation>
        <location evidence="1">Membrane</location>
    </subcellularLocation>
</comment>
<dbReference type="EMBL" id="CP063458">
    <property type="protein sequence ID" value="QOV89307.1"/>
    <property type="molecule type" value="Genomic_DNA"/>
</dbReference>
<reference evidence="5 6" key="1">
    <citation type="submission" date="2020-10" db="EMBL/GenBank/DDBJ databases">
        <title>Wide distribution of Phycisphaera-like planctomycetes from WD2101 soil group in peatlands and genome analysis of the first cultivated representative.</title>
        <authorList>
            <person name="Dedysh S.N."/>
            <person name="Beletsky A.V."/>
            <person name="Ivanova A."/>
            <person name="Kulichevskaya I.S."/>
            <person name="Suzina N.E."/>
            <person name="Philippov D.A."/>
            <person name="Rakitin A.L."/>
            <person name="Mardanov A.V."/>
            <person name="Ravin N.V."/>
        </authorList>
    </citation>
    <scope>NUCLEOTIDE SEQUENCE [LARGE SCALE GENOMIC DNA]</scope>
    <source>
        <strain evidence="5 6">M1803</strain>
    </source>
</reference>
<feature type="chain" id="PRO_5034153847" evidence="3">
    <location>
        <begin position="24"/>
        <end position="420"/>
    </location>
</feature>
<dbReference type="RefSeq" id="WP_206292338.1">
    <property type="nucleotide sequence ID" value="NZ_CP063458.1"/>
</dbReference>
<feature type="domain" description="Bacterial surface antigen (D15)" evidence="4">
    <location>
        <begin position="74"/>
        <end position="405"/>
    </location>
</feature>
<proteinExistence type="predicted"/>
<dbReference type="Gene3D" id="2.40.160.50">
    <property type="entry name" value="membrane protein fhac: a member of the omp85/tpsb transporter family"/>
    <property type="match status" value="1"/>
</dbReference>
<dbReference type="Pfam" id="PF01103">
    <property type="entry name" value="Omp85"/>
    <property type="match status" value="1"/>
</dbReference>
<dbReference type="GO" id="GO:0019867">
    <property type="term" value="C:outer membrane"/>
    <property type="evidence" value="ECO:0007669"/>
    <property type="project" value="InterPro"/>
</dbReference>
<feature type="signal peptide" evidence="3">
    <location>
        <begin position="1"/>
        <end position="23"/>
    </location>
</feature>
<keyword evidence="3" id="KW-0732">Signal</keyword>